<gene>
    <name evidence="2" type="ORF">GCM10009096_02640</name>
</gene>
<dbReference type="CDD" id="cd06121">
    <property type="entry name" value="cupin_YML079wp"/>
    <property type="match status" value="1"/>
</dbReference>
<reference evidence="2 3" key="1">
    <citation type="journal article" date="2019" name="Int. J. Syst. Evol. Microbiol.">
        <title>The Global Catalogue of Microorganisms (GCM) 10K type strain sequencing project: providing services to taxonomists for standard genome sequencing and annotation.</title>
        <authorList>
            <consortium name="The Broad Institute Genomics Platform"/>
            <consortium name="The Broad Institute Genome Sequencing Center for Infectious Disease"/>
            <person name="Wu L."/>
            <person name="Ma J."/>
        </authorList>
    </citation>
    <scope>NUCLEOTIDE SEQUENCE [LARGE SCALE GENOMIC DNA]</scope>
    <source>
        <strain evidence="2 3">JCM 14162</strain>
    </source>
</reference>
<dbReference type="InterPro" id="IPR014710">
    <property type="entry name" value="RmlC-like_jellyroll"/>
</dbReference>
<dbReference type="Pfam" id="PF06172">
    <property type="entry name" value="Cupin_5"/>
    <property type="match status" value="1"/>
</dbReference>
<dbReference type="Gene3D" id="2.60.120.10">
    <property type="entry name" value="Jelly Rolls"/>
    <property type="match status" value="1"/>
</dbReference>
<comment type="caution">
    <text evidence="2">The sequence shown here is derived from an EMBL/GenBank/DDBJ whole genome shotgun (WGS) entry which is preliminary data.</text>
</comment>
<organism evidence="2 3">
    <name type="scientific">Parasphingorhabdus litoris</name>
    <dbReference type="NCBI Taxonomy" id="394733"/>
    <lineage>
        <taxon>Bacteria</taxon>
        <taxon>Pseudomonadati</taxon>
        <taxon>Pseudomonadota</taxon>
        <taxon>Alphaproteobacteria</taxon>
        <taxon>Sphingomonadales</taxon>
        <taxon>Sphingomonadaceae</taxon>
        <taxon>Parasphingorhabdus</taxon>
    </lineage>
</organism>
<name>A0ABN1A1V3_9SPHN</name>
<accession>A0ABN1A1V3</accession>
<dbReference type="RefSeq" id="WP_229954183.1">
    <property type="nucleotide sequence ID" value="NZ_BAAAEM010000002.1"/>
</dbReference>
<protein>
    <submittedName>
        <fullName evidence="2">Cupin domain-containing protein</fullName>
    </submittedName>
</protein>
<proteinExistence type="predicted"/>
<dbReference type="SUPFAM" id="SSF51182">
    <property type="entry name" value="RmlC-like cupins"/>
    <property type="match status" value="1"/>
</dbReference>
<dbReference type="PANTHER" id="PTHR33387">
    <property type="entry name" value="RMLC-LIKE JELLY ROLL FOLD PROTEIN"/>
    <property type="match status" value="1"/>
</dbReference>
<dbReference type="InterPro" id="IPR011051">
    <property type="entry name" value="RmlC_Cupin_sf"/>
</dbReference>
<keyword evidence="3" id="KW-1185">Reference proteome</keyword>
<evidence type="ECO:0000313" key="3">
    <source>
        <dbReference type="Proteomes" id="UP001500713"/>
    </source>
</evidence>
<feature type="domain" description="DUF985" evidence="1">
    <location>
        <begin position="8"/>
        <end position="129"/>
    </location>
</feature>
<evidence type="ECO:0000259" key="1">
    <source>
        <dbReference type="Pfam" id="PF06172"/>
    </source>
</evidence>
<dbReference type="Proteomes" id="UP001500713">
    <property type="component" value="Unassembled WGS sequence"/>
</dbReference>
<sequence>MNQMRAADIIRQLDMKPHPEGGHYVETFRDDASTAIFFLLEEGEHSHWHRVHGSAELWHHYAGDALELMLSSDGSSFEKHQLGLSFEKNERPMVVVPAGCWQMARSLGAWTLVGCTVAPGFDFANFEMAPPDWQPGLN</sequence>
<dbReference type="InterPro" id="IPR039935">
    <property type="entry name" value="YML079W-like"/>
</dbReference>
<dbReference type="InterPro" id="IPR009327">
    <property type="entry name" value="Cupin_DUF985"/>
</dbReference>
<dbReference type="EMBL" id="BAAAEM010000002">
    <property type="protein sequence ID" value="GAA0465515.1"/>
    <property type="molecule type" value="Genomic_DNA"/>
</dbReference>
<evidence type="ECO:0000313" key="2">
    <source>
        <dbReference type="EMBL" id="GAA0465515.1"/>
    </source>
</evidence>
<dbReference type="PANTHER" id="PTHR33387:SF3">
    <property type="entry name" value="DUF985 DOMAIN-CONTAINING PROTEIN"/>
    <property type="match status" value="1"/>
</dbReference>